<evidence type="ECO:0000313" key="3">
    <source>
        <dbReference type="Proteomes" id="UP001269402"/>
    </source>
</evidence>
<keyword evidence="1" id="KW-1133">Transmembrane helix</keyword>
<dbReference type="RefSeq" id="WP_165503970.1">
    <property type="nucleotide sequence ID" value="NZ_JAILYH010000003.1"/>
</dbReference>
<comment type="caution">
    <text evidence="2">The sequence shown here is derived from an EMBL/GenBank/DDBJ whole genome shotgun (WGS) entry which is preliminary data.</text>
</comment>
<accession>A0AAW8NU70</accession>
<gene>
    <name evidence="2" type="ORF">RJJ37_00885</name>
</gene>
<dbReference type="Proteomes" id="UP001269402">
    <property type="component" value="Unassembled WGS sequence"/>
</dbReference>
<dbReference type="EMBL" id="JAVLSH010000001">
    <property type="protein sequence ID" value="MDR9758201.1"/>
    <property type="molecule type" value="Genomic_DNA"/>
</dbReference>
<keyword evidence="1" id="KW-0812">Transmembrane</keyword>
<reference evidence="3" key="1">
    <citation type="submission" date="2023-07" db="EMBL/GenBank/DDBJ databases">
        <title>Genomic characterization of faba bean (Vicia faba) microsymbionts in Mexican soils.</title>
        <authorList>
            <person name="Rivera Orduna F.N."/>
            <person name="Guevara-Luna J."/>
            <person name="Yan J."/>
            <person name="Arroyo-Herrera I."/>
            <person name="Li Y."/>
            <person name="Vasquez-Murrieta M.S."/>
            <person name="Wang E.T."/>
        </authorList>
    </citation>
    <scope>NUCLEOTIDE SEQUENCE [LARGE SCALE GENOMIC DNA]</scope>
    <source>
        <strain evidence="3">CH6</strain>
    </source>
</reference>
<sequence>MSAMIKIHSWKSLAQHAGRLRYIDFLVKLTPAISVAFIIYVVFKDVLW</sequence>
<dbReference type="AlphaFoldDB" id="A0AAW8NU70"/>
<name>A0AAW8NU70_9HYPH</name>
<protein>
    <submittedName>
        <fullName evidence="2">Uncharacterized protein</fullName>
    </submittedName>
</protein>
<evidence type="ECO:0000313" key="2">
    <source>
        <dbReference type="EMBL" id="MDR9758201.1"/>
    </source>
</evidence>
<keyword evidence="3" id="KW-1185">Reference proteome</keyword>
<feature type="transmembrane region" description="Helical" evidence="1">
    <location>
        <begin position="21"/>
        <end position="43"/>
    </location>
</feature>
<keyword evidence="1" id="KW-0472">Membrane</keyword>
<evidence type="ECO:0000256" key="1">
    <source>
        <dbReference type="SAM" id="Phobius"/>
    </source>
</evidence>
<organism evidence="2 3">
    <name type="scientific">Rhizobium redzepovicii</name>
    <dbReference type="NCBI Taxonomy" id="2867518"/>
    <lineage>
        <taxon>Bacteria</taxon>
        <taxon>Pseudomonadati</taxon>
        <taxon>Pseudomonadota</taxon>
        <taxon>Alphaproteobacteria</taxon>
        <taxon>Hyphomicrobiales</taxon>
        <taxon>Rhizobiaceae</taxon>
        <taxon>Rhizobium/Agrobacterium group</taxon>
        <taxon>Rhizobium</taxon>
    </lineage>
</organism>
<proteinExistence type="predicted"/>